<accession>A0A9P1M7L0</accession>
<organism evidence="1 2">
    <name type="scientific">Parascedosporium putredinis</name>
    <dbReference type="NCBI Taxonomy" id="1442378"/>
    <lineage>
        <taxon>Eukaryota</taxon>
        <taxon>Fungi</taxon>
        <taxon>Dikarya</taxon>
        <taxon>Ascomycota</taxon>
        <taxon>Pezizomycotina</taxon>
        <taxon>Sordariomycetes</taxon>
        <taxon>Hypocreomycetidae</taxon>
        <taxon>Microascales</taxon>
        <taxon>Microascaceae</taxon>
        <taxon>Parascedosporium</taxon>
    </lineage>
</organism>
<proteinExistence type="predicted"/>
<gene>
    <name evidence="1" type="ORF">PPNO1_LOCUS1199</name>
</gene>
<keyword evidence="2" id="KW-1185">Reference proteome</keyword>
<name>A0A9P1M7L0_9PEZI</name>
<dbReference type="AlphaFoldDB" id="A0A9P1M7L0"/>
<comment type="caution">
    <text evidence="1">The sequence shown here is derived from an EMBL/GenBank/DDBJ whole genome shotgun (WGS) entry which is preliminary data.</text>
</comment>
<evidence type="ECO:0000313" key="1">
    <source>
        <dbReference type="EMBL" id="CAI4211406.1"/>
    </source>
</evidence>
<dbReference type="OrthoDB" id="4770400at2759"/>
<protein>
    <submittedName>
        <fullName evidence="1">Uncharacterized protein</fullName>
    </submittedName>
</protein>
<dbReference type="EMBL" id="CALLCH030000001">
    <property type="protein sequence ID" value="CAI4211406.1"/>
    <property type="molecule type" value="Genomic_DNA"/>
</dbReference>
<dbReference type="Proteomes" id="UP000838763">
    <property type="component" value="Unassembled WGS sequence"/>
</dbReference>
<sequence>MGGAIPFLSEQALARCSNYDDQSTAVSIYTAYCSAKGYTEVVSPSVDEVHDKRRDRRGFEDHAVDFHDDASRHPDKLELAVAE</sequence>
<reference evidence="1" key="1">
    <citation type="submission" date="2022-11" db="EMBL/GenBank/DDBJ databases">
        <authorList>
            <person name="Scott C."/>
            <person name="Bruce N."/>
        </authorList>
    </citation>
    <scope>NUCLEOTIDE SEQUENCE</scope>
</reference>
<evidence type="ECO:0000313" key="2">
    <source>
        <dbReference type="Proteomes" id="UP000838763"/>
    </source>
</evidence>